<evidence type="ECO:0000256" key="5">
    <source>
        <dbReference type="ARBA" id="ARBA00012641"/>
    </source>
</evidence>
<evidence type="ECO:0000256" key="17">
    <source>
        <dbReference type="PIRSR" id="PIRSR605027-3"/>
    </source>
</evidence>
<evidence type="ECO:0000256" key="4">
    <source>
        <dbReference type="ARBA" id="ARBA00007706"/>
    </source>
</evidence>
<comment type="cofactor">
    <cofactor evidence="1 17 18">
        <name>Mn(2+)</name>
        <dbReference type="ChEBI" id="CHEBI:29035"/>
    </cofactor>
</comment>
<keyword evidence="7 18" id="KW-0812">Transmembrane</keyword>
<feature type="transmembrane region" description="Helical" evidence="18">
    <location>
        <begin position="352"/>
        <end position="370"/>
    </location>
</feature>
<dbReference type="GO" id="GO:0050650">
    <property type="term" value="P:chondroitin sulfate proteoglycan biosynthetic process"/>
    <property type="evidence" value="ECO:0007669"/>
    <property type="project" value="TreeGrafter"/>
</dbReference>
<evidence type="ECO:0000256" key="9">
    <source>
        <dbReference type="ARBA" id="ARBA00022968"/>
    </source>
</evidence>
<feature type="binding site" evidence="17">
    <location>
        <position position="503"/>
    </location>
    <ligand>
        <name>Mn(2+)</name>
        <dbReference type="ChEBI" id="CHEBI:29035"/>
    </ligand>
</feature>
<gene>
    <name evidence="19" type="ORF">CEUTPL_LOCUS721</name>
</gene>
<keyword evidence="14 17" id="KW-0464">Manganese</keyword>
<dbReference type="AlphaFoldDB" id="A0A9N9MGS4"/>
<dbReference type="InterPro" id="IPR005027">
    <property type="entry name" value="Glyco_trans_43"/>
</dbReference>
<dbReference type="Pfam" id="PF03360">
    <property type="entry name" value="Glyco_transf_43"/>
    <property type="match status" value="1"/>
</dbReference>
<name>A0A9N9MGS4_9CUCU</name>
<dbReference type="EMBL" id="OU892277">
    <property type="protein sequence ID" value="CAG9759985.1"/>
    <property type="molecule type" value="Genomic_DNA"/>
</dbReference>
<dbReference type="PANTHER" id="PTHR10896">
    <property type="entry name" value="GALACTOSYLGALACTOSYLXYLOSYLPROTEIN 3-BETA-GLUCURONOSYLTRANSFERASE BETA-1,3-GLUCURONYLTRANSFERASE"/>
    <property type="match status" value="1"/>
</dbReference>
<keyword evidence="8 17" id="KW-0479">Metal-binding</keyword>
<dbReference type="GO" id="GO:0046872">
    <property type="term" value="F:metal ion binding"/>
    <property type="evidence" value="ECO:0007669"/>
    <property type="project" value="UniProtKB-KW"/>
</dbReference>
<evidence type="ECO:0000256" key="2">
    <source>
        <dbReference type="ARBA" id="ARBA00004323"/>
    </source>
</evidence>
<evidence type="ECO:0000256" key="10">
    <source>
        <dbReference type="ARBA" id="ARBA00022989"/>
    </source>
</evidence>
<keyword evidence="10 18" id="KW-1133">Transmembrane helix</keyword>
<dbReference type="Proteomes" id="UP001152799">
    <property type="component" value="Chromosome 1"/>
</dbReference>
<dbReference type="OrthoDB" id="675023at2759"/>
<evidence type="ECO:0000256" key="11">
    <source>
        <dbReference type="ARBA" id="ARBA00023034"/>
    </source>
</evidence>
<dbReference type="EC" id="2.4.1.135" evidence="5 18"/>
<evidence type="ECO:0000256" key="3">
    <source>
        <dbReference type="ARBA" id="ARBA00004922"/>
    </source>
</evidence>
<evidence type="ECO:0000313" key="19">
    <source>
        <dbReference type="EMBL" id="CAG9759985.1"/>
    </source>
</evidence>
<evidence type="ECO:0000256" key="12">
    <source>
        <dbReference type="ARBA" id="ARBA00023136"/>
    </source>
</evidence>
<dbReference type="Gene3D" id="3.90.550.10">
    <property type="entry name" value="Spore Coat Polysaccharide Biosynthesis Protein SpsA, Chain A"/>
    <property type="match status" value="1"/>
</dbReference>
<comment type="subcellular location">
    <subcellularLocation>
        <location evidence="2 18">Golgi apparatus membrane</location>
        <topology evidence="2 18">Single-pass type II membrane protein</topology>
    </subcellularLocation>
</comment>
<dbReference type="GO" id="GO:0000139">
    <property type="term" value="C:Golgi membrane"/>
    <property type="evidence" value="ECO:0007669"/>
    <property type="project" value="UniProtKB-SubCell"/>
</dbReference>
<dbReference type="GO" id="GO:0005975">
    <property type="term" value="P:carbohydrate metabolic process"/>
    <property type="evidence" value="ECO:0007669"/>
    <property type="project" value="TreeGrafter"/>
</dbReference>
<comment type="catalytic activity">
    <reaction evidence="15 18">
        <text>3-O-(beta-D-galactosyl-(1-&gt;3)-beta-D-galactosyl-(1-&gt;4)-beta-D-xylosyl)-L-seryl-[protein] + UDP-alpha-D-glucuronate = 3-O-(beta-D-GlcA-(1-&gt;3)-beta-D-Gal-(1-&gt;3)-beta-D-Gal-(1-&gt;4)-beta-D-Xyl)-L-seryl-[protein] + UDP + H(+)</text>
        <dbReference type="Rhea" id="RHEA:24168"/>
        <dbReference type="Rhea" id="RHEA-COMP:12571"/>
        <dbReference type="Rhea" id="RHEA-COMP:12573"/>
        <dbReference type="ChEBI" id="CHEBI:15378"/>
        <dbReference type="ChEBI" id="CHEBI:58052"/>
        <dbReference type="ChEBI" id="CHEBI:58223"/>
        <dbReference type="ChEBI" id="CHEBI:132090"/>
        <dbReference type="ChEBI" id="CHEBI:132093"/>
        <dbReference type="EC" id="2.4.1.135"/>
    </reaction>
</comment>
<keyword evidence="12 18" id="KW-0472">Membrane</keyword>
<comment type="pathway">
    <text evidence="3 18">Protein modification; protein glycosylation.</text>
</comment>
<organism evidence="19 20">
    <name type="scientific">Ceutorhynchus assimilis</name>
    <name type="common">cabbage seed weevil</name>
    <dbReference type="NCBI Taxonomy" id="467358"/>
    <lineage>
        <taxon>Eukaryota</taxon>
        <taxon>Metazoa</taxon>
        <taxon>Ecdysozoa</taxon>
        <taxon>Arthropoda</taxon>
        <taxon>Hexapoda</taxon>
        <taxon>Insecta</taxon>
        <taxon>Pterygota</taxon>
        <taxon>Neoptera</taxon>
        <taxon>Endopterygota</taxon>
        <taxon>Coleoptera</taxon>
        <taxon>Polyphaga</taxon>
        <taxon>Cucujiformia</taxon>
        <taxon>Curculionidae</taxon>
        <taxon>Ceutorhynchinae</taxon>
        <taxon>Ceutorhynchus</taxon>
    </lineage>
</organism>
<dbReference type="InterPro" id="IPR029044">
    <property type="entry name" value="Nucleotide-diphossugar_trans"/>
</dbReference>
<evidence type="ECO:0000256" key="6">
    <source>
        <dbReference type="ARBA" id="ARBA00022679"/>
    </source>
</evidence>
<keyword evidence="9 18" id="KW-0735">Signal-anchor</keyword>
<keyword evidence="11 18" id="KW-0333">Golgi apparatus</keyword>
<keyword evidence="6 18" id="KW-0808">Transferase</keyword>
<proteinExistence type="inferred from homology"/>
<evidence type="ECO:0000256" key="14">
    <source>
        <dbReference type="ARBA" id="ARBA00023211"/>
    </source>
</evidence>
<keyword evidence="13" id="KW-0325">Glycoprotein</keyword>
<evidence type="ECO:0000313" key="20">
    <source>
        <dbReference type="Proteomes" id="UP001152799"/>
    </source>
</evidence>
<evidence type="ECO:0000256" key="1">
    <source>
        <dbReference type="ARBA" id="ARBA00001936"/>
    </source>
</evidence>
<comment type="similarity">
    <text evidence="4 18">Belongs to the glycosyltransferase 43 family.</text>
</comment>
<reference evidence="19" key="1">
    <citation type="submission" date="2022-01" db="EMBL/GenBank/DDBJ databases">
        <authorList>
            <person name="King R."/>
        </authorList>
    </citation>
    <scope>NUCLEOTIDE SEQUENCE</scope>
</reference>
<dbReference type="CDD" id="cd00218">
    <property type="entry name" value="GlcAT-I"/>
    <property type="match status" value="1"/>
</dbReference>
<protein>
    <recommendedName>
        <fullName evidence="5 18">Galactosylgalactosylxylosylprotein 3-beta-glucuronosyltransferase</fullName>
        <ecNumber evidence="5 18">2.4.1.135</ecNumber>
    </recommendedName>
</protein>
<dbReference type="SUPFAM" id="SSF53448">
    <property type="entry name" value="Nucleotide-diphospho-sugar transferases"/>
    <property type="match status" value="1"/>
</dbReference>
<dbReference type="FunFam" id="3.90.550.10:FF:000044">
    <property type="entry name" value="Galactosylgalactosylxylosylprotein 3-beta-glucuronosyltransferase"/>
    <property type="match status" value="1"/>
</dbReference>
<dbReference type="PANTHER" id="PTHR10896:SF50">
    <property type="entry name" value="GALACTOSYLGALACTOSYLXYLOSYLPROTEIN 3-BETA-GLUCURONOSYLTRANSFERASE P"/>
    <property type="match status" value="1"/>
</dbReference>
<evidence type="ECO:0000256" key="15">
    <source>
        <dbReference type="ARBA" id="ARBA00047979"/>
    </source>
</evidence>
<evidence type="ECO:0000256" key="16">
    <source>
        <dbReference type="PIRSR" id="PIRSR605027-1"/>
    </source>
</evidence>
<sequence length="645" mass="74716">MATLILFMVEQEGVCMHFQTVTAFSHKIESHDEKENAVMQKQNRLSIDASEKLIILERKCYHVVFYCFRDYTACSKSTNINDPKCSIRGKPLHDEASTTVKGRGIETLIKRSITRKDEKHLQLQGLASVVIYERCRKIYSKEKRCDEENPNRRRERLPTFDFKKRCVICGEDASQELVAKESNKPLNRRVTVQYVSTIQFKSSHLTAAKWWQDEEENEEQCQFTLSEILEGFEGFVPTHKSLMKKLKTKYEDDLIFTSGRGKNKPTVICFRNTGYKILTQSWYDSRNVDEKEKRLRIVKAAAAIIREDIRSVIYPLDSYPKVDEFLKDVENDIQETLKGEIAYIVMKIPMKLYLIVFVCATILFVQYHIYSPYATSEYSYDRKTPCEAILNKVTTDLPPLYIITPTYRRPEQLAELTRMSHTLMLVPNLIWLVIEDAYGTNSLVEDILRRSGIRYHYMIAPMPVQYKNKTKGPRPRGVSNRNKGLEWIRENTYNGVLYFADDDNTYDLDLFNEIRYTKSVSMFPVGLITKAGVSSPIVRNGTFRGFYDGWIGGRKFAVDMAGFAVSVQFLLSRPQASMPFKPGFEEDGFLKSLAPFEPFEAELLASKCTRILVWHTQAKKNEPAWPLDYTRYNNTNLIALKNILV</sequence>
<keyword evidence="20" id="KW-1185">Reference proteome</keyword>
<evidence type="ECO:0000256" key="7">
    <source>
        <dbReference type="ARBA" id="ARBA00022692"/>
    </source>
</evidence>
<accession>A0A9N9MGS4</accession>
<evidence type="ECO:0000256" key="18">
    <source>
        <dbReference type="RuleBase" id="RU363127"/>
    </source>
</evidence>
<feature type="active site" description="Proton donor/acceptor" evidence="16">
    <location>
        <position position="586"/>
    </location>
</feature>
<evidence type="ECO:0000256" key="13">
    <source>
        <dbReference type="ARBA" id="ARBA00023180"/>
    </source>
</evidence>
<evidence type="ECO:0000256" key="8">
    <source>
        <dbReference type="ARBA" id="ARBA00022723"/>
    </source>
</evidence>
<dbReference type="GO" id="GO:0015018">
    <property type="term" value="F:galactosylgalactosylxylosylprotein 3-beta-glucuronosyltransferase activity"/>
    <property type="evidence" value="ECO:0007669"/>
    <property type="project" value="UniProtKB-UniRule"/>
</dbReference>